<dbReference type="InterPro" id="IPR016024">
    <property type="entry name" value="ARM-type_fold"/>
</dbReference>
<sequence>MEGAEINLEELAQLIESSTSETNNDKRKELTGHLKQMEDNHPFETYSKAVLDLLSHESIISNKVLHLRICTYAKEFLKRKYILSAANEDHLTEILKLLIDIMINERICLQNKNFLYELCQVTFHFLAIAVAKRRRESNANGEEYDFSISQAFAENILKLFEETKTSKNAMIGAILVCKSYLSALSHEQMLSELNRLFLAQLVLMNNNIMGEILTLIHRTEENDYVDGNETMEGIINCYEVETTFIGLIHNVLRDCVAHQGKGCEIFIMNPGVVNLLFQMIGVVGTKSSQCPQVLISNLQYPRLDTLINGTKRIALKIINYLLNVCLKFNYETRLIGNNLIYMQYMIATLQWAASQEEWFEKLDSDDSVRGIVIELLENIAISTRSKFNSDLLARMRAVLIAEAILIFLTTPEKERINAEENPGEFLNLAIDVCDKQSSSTVKTQAAKCLEALCRKVDGCVSFTSMFCIQAIDCYINNNHLAQDNRMHYLILHEFYQKDFLGKNTAETIIESCFTSLSVISHLLAPRKDVLDSLDNMLSRNLDMLTQGELLVQARLALFYGYFADILFKDDIEKFNQSIKFLFEAINYPEETVAVGYQACETLTTLIGDKNIIPRIGPLFEDICSLLIGYVETNKIPLFFNFMNEFVSLNKSFLNERIIEFIRVFANRIKVEQESLVGSLEKTNHVINQSCNVIRTICEGKEYIEPYGEQIDQELMVLYNYMDQPENIDFDDDIALAISTIINIRQKISDIQKQVFSTYDKVHDKHNGIFGNLIVSINSFIVYNDGWFAETPSAVKDLMSMAMRSLHYGEPINGIYTPCDGALVLQLCLQYFKSPIFDDYFAEALSNSLLIMKKFKESENLKTMFLGTFLSAFIYSPEATLKYLESEGIMEGIFEELFTSDSKMFHPYQKKLFLFGLGQMLFSEYMPDFVNENFAKILSKMILMLGRLNLAEKLEAQRELEIRESPGDQPNRKGSKVANPEETKRCEDEEDDEIIENELKEINDYYAATSSGSLLQSPDDIPNSPFVIKRVSQKEHTHNDDCCDHDHDDASSEDHLNDSICDDLDGFDFMDKEYEEREELEMEFDLIKTKIKDTDENEYFKTVVFKLYKTNSENFTNIMNQLSEQQNAFLKNLLQTQTLHMKINGVEKPVHRKIVRAKRRG</sequence>
<accession>A0AAD1XIH8</accession>
<comment type="caution">
    <text evidence="3">The sequence shown here is derived from an EMBL/GenBank/DDBJ whole genome shotgun (WGS) entry which is preliminary data.</text>
</comment>
<dbReference type="SUPFAM" id="SSF48371">
    <property type="entry name" value="ARM repeat"/>
    <property type="match status" value="1"/>
</dbReference>
<dbReference type="EMBL" id="CAMPGE010014708">
    <property type="protein sequence ID" value="CAI2373365.1"/>
    <property type="molecule type" value="Genomic_DNA"/>
</dbReference>
<feature type="region of interest" description="Disordered" evidence="2">
    <location>
        <begin position="960"/>
        <end position="989"/>
    </location>
</feature>
<name>A0AAD1XIH8_EUPCR</name>
<organism evidence="3 4">
    <name type="scientific">Euplotes crassus</name>
    <dbReference type="NCBI Taxonomy" id="5936"/>
    <lineage>
        <taxon>Eukaryota</taxon>
        <taxon>Sar</taxon>
        <taxon>Alveolata</taxon>
        <taxon>Ciliophora</taxon>
        <taxon>Intramacronucleata</taxon>
        <taxon>Spirotrichea</taxon>
        <taxon>Hypotrichia</taxon>
        <taxon>Euplotida</taxon>
        <taxon>Euplotidae</taxon>
        <taxon>Moneuplotes</taxon>
    </lineage>
</organism>
<evidence type="ECO:0000256" key="1">
    <source>
        <dbReference type="SAM" id="Coils"/>
    </source>
</evidence>
<proteinExistence type="predicted"/>
<keyword evidence="4" id="KW-1185">Reference proteome</keyword>
<dbReference type="Proteomes" id="UP001295684">
    <property type="component" value="Unassembled WGS sequence"/>
</dbReference>
<evidence type="ECO:0000256" key="2">
    <source>
        <dbReference type="SAM" id="MobiDB-lite"/>
    </source>
</evidence>
<reference evidence="3" key="1">
    <citation type="submission" date="2023-07" db="EMBL/GenBank/DDBJ databases">
        <authorList>
            <consortium name="AG Swart"/>
            <person name="Singh M."/>
            <person name="Singh A."/>
            <person name="Seah K."/>
            <person name="Emmerich C."/>
        </authorList>
    </citation>
    <scope>NUCLEOTIDE SEQUENCE</scope>
    <source>
        <strain evidence="3">DP1</strain>
    </source>
</reference>
<keyword evidence="1" id="KW-0175">Coiled coil</keyword>
<evidence type="ECO:0000313" key="3">
    <source>
        <dbReference type="EMBL" id="CAI2373365.1"/>
    </source>
</evidence>
<feature type="coiled-coil region" evidence="1">
    <location>
        <begin position="1069"/>
        <end position="1096"/>
    </location>
</feature>
<dbReference type="AlphaFoldDB" id="A0AAD1XIH8"/>
<gene>
    <name evidence="3" type="ORF">ECRASSUSDP1_LOCUS14709</name>
</gene>
<evidence type="ECO:0000313" key="4">
    <source>
        <dbReference type="Proteomes" id="UP001295684"/>
    </source>
</evidence>
<protein>
    <submittedName>
        <fullName evidence="3">Uncharacterized protein</fullName>
    </submittedName>
</protein>